<dbReference type="Pfam" id="PF00121">
    <property type="entry name" value="TIM"/>
    <property type="match status" value="1"/>
</dbReference>
<dbReference type="EC" id="5.3.1.1" evidence="8 9"/>
<evidence type="ECO:0000313" key="10">
    <source>
        <dbReference type="EMBL" id="RCL72850.1"/>
    </source>
</evidence>
<dbReference type="EMBL" id="QOQD01000011">
    <property type="protein sequence ID" value="RCL72850.1"/>
    <property type="molecule type" value="Genomic_DNA"/>
</dbReference>
<dbReference type="GO" id="GO:0005829">
    <property type="term" value="C:cytosol"/>
    <property type="evidence" value="ECO:0007669"/>
    <property type="project" value="TreeGrafter"/>
</dbReference>
<feature type="active site" description="Proton acceptor" evidence="8">
    <location>
        <position position="169"/>
    </location>
</feature>
<dbReference type="PANTHER" id="PTHR21139:SF42">
    <property type="entry name" value="TRIOSEPHOSPHATE ISOMERASE"/>
    <property type="match status" value="1"/>
</dbReference>
<dbReference type="Proteomes" id="UP000253570">
    <property type="component" value="Unassembled WGS sequence"/>
</dbReference>
<dbReference type="GO" id="GO:0046166">
    <property type="term" value="P:glyceraldehyde-3-phosphate biosynthetic process"/>
    <property type="evidence" value="ECO:0007669"/>
    <property type="project" value="TreeGrafter"/>
</dbReference>
<dbReference type="GO" id="GO:0004807">
    <property type="term" value="F:triose-phosphate isomerase activity"/>
    <property type="evidence" value="ECO:0007669"/>
    <property type="project" value="UniProtKB-UniRule"/>
</dbReference>
<dbReference type="Gene3D" id="3.20.20.70">
    <property type="entry name" value="Aldolase class I"/>
    <property type="match status" value="1"/>
</dbReference>
<evidence type="ECO:0000256" key="5">
    <source>
        <dbReference type="ARBA" id="ARBA00022490"/>
    </source>
</evidence>
<comment type="caution">
    <text evidence="10">The sequence shown here is derived from an EMBL/GenBank/DDBJ whole genome shotgun (WGS) entry which is preliminary data.</text>
</comment>
<evidence type="ECO:0000256" key="1">
    <source>
        <dbReference type="ARBA" id="ARBA00000148"/>
    </source>
</evidence>
<feature type="binding site" evidence="8">
    <location>
        <position position="175"/>
    </location>
    <ligand>
        <name>substrate</name>
    </ligand>
</feature>
<sequence>MQYHPDKPIIAGNWKMNGLRGSKIEIEKLVNFLGNNNQNSNVIIFPPYTLISDFVNIAVSSDLFIGSQDCHQVNRGAYTGSISPEMIKDLGCNFVILGHSEVRNTKDESSILISKKAEATHKNNLTSIICVGEDAKSRMQGKQLDYVSNQLLKSIPTSANINNTVIAYEPIWAIGTGKSAHLEDIEIMHKHIISFLNDSKIFDNNPPNVIYGGSVNADNSRDILSIDNVNGALVGGASLDSDEFIKIIQSI</sequence>
<feature type="binding site" evidence="8">
    <location>
        <position position="214"/>
    </location>
    <ligand>
        <name>substrate</name>
    </ligand>
</feature>
<feature type="active site" description="Electrophile" evidence="8">
    <location>
        <position position="99"/>
    </location>
</feature>
<evidence type="ECO:0000256" key="7">
    <source>
        <dbReference type="ARBA" id="ARBA00023235"/>
    </source>
</evidence>
<dbReference type="UniPathway" id="UPA01066"/>
<dbReference type="UniPathway" id="UPA00138"/>
<comment type="similarity">
    <text evidence="3 8 9">Belongs to the triosephosphate isomerase family.</text>
</comment>
<dbReference type="SUPFAM" id="SSF51351">
    <property type="entry name" value="Triosephosphate isomerase (TIM)"/>
    <property type="match status" value="1"/>
</dbReference>
<comment type="catalytic activity">
    <reaction evidence="1">
        <text>L-erythrulose 1-phosphate = D-erythrulose 4-phosphate</text>
        <dbReference type="Rhea" id="RHEA:49588"/>
        <dbReference type="ChEBI" id="CHEBI:58002"/>
        <dbReference type="ChEBI" id="CHEBI:90796"/>
        <dbReference type="EC" id="5.3.1.33"/>
    </reaction>
</comment>
<dbReference type="InterPro" id="IPR020861">
    <property type="entry name" value="Triosephosphate_isomerase_AS"/>
</dbReference>
<proteinExistence type="inferred from homology"/>
<protein>
    <recommendedName>
        <fullName evidence="8 9">Triosephosphate isomerase</fullName>
        <shortName evidence="8">TIM</shortName>
        <shortName evidence="8">TPI</shortName>
        <ecNumber evidence="8 9">5.3.1.1</ecNumber>
    </recommendedName>
    <alternativeName>
        <fullName evidence="8">Triose-phosphate isomerase</fullName>
    </alternativeName>
</protein>
<comment type="catalytic activity">
    <reaction evidence="8 9">
        <text>D-glyceraldehyde 3-phosphate = dihydroxyacetone phosphate</text>
        <dbReference type="Rhea" id="RHEA:18585"/>
        <dbReference type="ChEBI" id="CHEBI:57642"/>
        <dbReference type="ChEBI" id="CHEBI:59776"/>
        <dbReference type="EC" id="5.3.1.1"/>
    </reaction>
</comment>
<comment type="pathway">
    <text evidence="8 9">Carbohydrate degradation; glycolysis; D-glyceraldehyde 3-phosphate from glycerone phosphate: step 1/1.</text>
</comment>
<evidence type="ECO:0000256" key="6">
    <source>
        <dbReference type="ARBA" id="ARBA00023152"/>
    </source>
</evidence>
<keyword evidence="7 8" id="KW-0413">Isomerase</keyword>
<organism evidence="10 11">
    <name type="scientific">PS1 clade bacterium</name>
    <dbReference type="NCBI Taxonomy" id="2175152"/>
    <lineage>
        <taxon>Bacteria</taxon>
        <taxon>Pseudomonadati</taxon>
        <taxon>Pseudomonadota</taxon>
        <taxon>Alphaproteobacteria</taxon>
        <taxon>PS1 clade</taxon>
    </lineage>
</organism>
<dbReference type="AlphaFoldDB" id="A0A368DLY0"/>
<dbReference type="PROSITE" id="PS00171">
    <property type="entry name" value="TIM_1"/>
    <property type="match status" value="1"/>
</dbReference>
<comment type="pathway">
    <text evidence="8 9">Carbohydrate biosynthesis; gluconeogenesis.</text>
</comment>
<comment type="subunit">
    <text evidence="8 9">Homodimer.</text>
</comment>
<feature type="binding site" evidence="8">
    <location>
        <begin position="13"/>
        <end position="15"/>
    </location>
    <ligand>
        <name>substrate</name>
    </ligand>
</feature>
<comment type="function">
    <text evidence="8">Involved in the gluconeogenesis. Catalyzes stereospecifically the conversion of dihydroxyacetone phosphate (DHAP) to D-glyceraldehyde-3-phosphate (G3P).</text>
</comment>
<gene>
    <name evidence="8" type="primary">tpiA</name>
    <name evidence="10" type="ORF">DBW71_04865</name>
</gene>
<dbReference type="GO" id="GO:0006094">
    <property type="term" value="P:gluconeogenesis"/>
    <property type="evidence" value="ECO:0007669"/>
    <property type="project" value="UniProtKB-UniRule"/>
</dbReference>
<evidence type="ECO:0000256" key="8">
    <source>
        <dbReference type="HAMAP-Rule" id="MF_00147"/>
    </source>
</evidence>
<dbReference type="CDD" id="cd00311">
    <property type="entry name" value="TIM"/>
    <property type="match status" value="1"/>
</dbReference>
<dbReference type="NCBIfam" id="TIGR00419">
    <property type="entry name" value="tim"/>
    <property type="match status" value="1"/>
</dbReference>
<dbReference type="InterPro" id="IPR000652">
    <property type="entry name" value="Triosephosphate_isomerase"/>
</dbReference>
<dbReference type="HAMAP" id="MF_00147_B">
    <property type="entry name" value="TIM_B"/>
    <property type="match status" value="1"/>
</dbReference>
<dbReference type="PROSITE" id="PS51440">
    <property type="entry name" value="TIM_2"/>
    <property type="match status" value="1"/>
</dbReference>
<comment type="pathway">
    <text evidence="2">Carbohydrate metabolism; erythritol degradation.</text>
</comment>
<evidence type="ECO:0000256" key="3">
    <source>
        <dbReference type="ARBA" id="ARBA00007422"/>
    </source>
</evidence>
<dbReference type="PANTHER" id="PTHR21139">
    <property type="entry name" value="TRIOSEPHOSPHATE ISOMERASE"/>
    <property type="match status" value="1"/>
</dbReference>
<dbReference type="UniPathway" id="UPA00109">
    <property type="reaction ID" value="UER00189"/>
</dbReference>
<dbReference type="InterPro" id="IPR013785">
    <property type="entry name" value="Aldolase_TIM"/>
</dbReference>
<evidence type="ECO:0000256" key="4">
    <source>
        <dbReference type="ARBA" id="ARBA00022432"/>
    </source>
</evidence>
<keyword evidence="5 8" id="KW-0963">Cytoplasm</keyword>
<name>A0A368DLY0_9PROT</name>
<dbReference type="GO" id="GO:0019563">
    <property type="term" value="P:glycerol catabolic process"/>
    <property type="evidence" value="ECO:0007669"/>
    <property type="project" value="TreeGrafter"/>
</dbReference>
<keyword evidence="6 8" id="KW-0324">Glycolysis</keyword>
<dbReference type="InterPro" id="IPR022896">
    <property type="entry name" value="TrioseP_Isoase_bac/euk"/>
</dbReference>
<evidence type="ECO:0000313" key="11">
    <source>
        <dbReference type="Proteomes" id="UP000253570"/>
    </source>
</evidence>
<comment type="subcellular location">
    <subcellularLocation>
        <location evidence="8 9">Cytoplasm</location>
    </subcellularLocation>
</comment>
<keyword evidence="4 8" id="KW-0312">Gluconeogenesis</keyword>
<evidence type="ECO:0000256" key="9">
    <source>
        <dbReference type="RuleBase" id="RU363013"/>
    </source>
</evidence>
<accession>A0A368DLY0</accession>
<dbReference type="InterPro" id="IPR035990">
    <property type="entry name" value="TIM_sf"/>
</dbReference>
<evidence type="ECO:0000256" key="2">
    <source>
        <dbReference type="ARBA" id="ARBA00004939"/>
    </source>
</evidence>
<feature type="binding site" evidence="8">
    <location>
        <begin position="235"/>
        <end position="236"/>
    </location>
    <ligand>
        <name>substrate</name>
    </ligand>
</feature>
<reference evidence="10 11" key="1">
    <citation type="journal article" date="2018" name="Microbiome">
        <title>Fine metagenomic profile of the Mediterranean stratified and mixed water columns revealed by assembly and recruitment.</title>
        <authorList>
            <person name="Haro-Moreno J.M."/>
            <person name="Lopez-Perez M."/>
            <person name="De La Torre J.R."/>
            <person name="Picazo A."/>
            <person name="Camacho A."/>
            <person name="Rodriguez-Valera F."/>
        </authorList>
    </citation>
    <scope>NUCLEOTIDE SEQUENCE [LARGE SCALE GENOMIC DNA]</scope>
    <source>
        <strain evidence="10">MED-G57</strain>
    </source>
</reference>
<dbReference type="GO" id="GO:0006096">
    <property type="term" value="P:glycolytic process"/>
    <property type="evidence" value="ECO:0007669"/>
    <property type="project" value="UniProtKB-UniRule"/>
</dbReference>